<gene>
    <name evidence="1" type="ORF">MARGE09_P0427</name>
</gene>
<dbReference type="Pfam" id="PF20112">
    <property type="entry name" value="DUF6502"/>
    <property type="match status" value="1"/>
</dbReference>
<proteinExistence type="predicted"/>
<dbReference type="KEGG" id="marq:MARGE09_P0427"/>
<protein>
    <submittedName>
        <fullName evidence="1">Uncharacterized protein</fullName>
    </submittedName>
</protein>
<dbReference type="AlphaFoldDB" id="A0AAN2BIS8"/>
<sequence length="282" mass="31137">MANTPHQALLRAIYKVLRPMVRLLMRHGVSYKTFADVARHVFVDVAEEDFALPGRKPSNARTAVLTGVNRKDIAKLKARAHPLSAAGADSPNPAARVITAWLNDARFQNEAGKPKPLFVEDQPVQPDSFTSLAKDYSSDVPVRALIDELLRIAAIKRDGDEVTLLANAYVPITDVRENLRIFGTAAADLLITMDHNIGREAPVPRLQRTVSYNNVSPENLETVRRRCREEGEALLLKVNAWLSEYEQDEGSPATDAQTFRTGLGVYYIEEPSPDDSGGSPPQ</sequence>
<name>A0AAN2BIS8_9GAMM</name>
<reference evidence="1 2" key="1">
    <citation type="journal article" date="2022" name="IScience">
        <title>An ultrasensitive nanofiber-based assay for enzymatic hydrolysis and deep-sea microbial degradation of cellulose.</title>
        <authorList>
            <person name="Tsudome M."/>
            <person name="Tachioka M."/>
            <person name="Miyazaki M."/>
            <person name="Uchimura K."/>
            <person name="Tsuda M."/>
            <person name="Takaki Y."/>
            <person name="Deguchi S."/>
        </authorList>
    </citation>
    <scope>NUCLEOTIDE SEQUENCE [LARGE SCALE GENOMIC DNA]</scope>
    <source>
        <strain evidence="1 2">GE09</strain>
    </source>
</reference>
<keyword evidence="2" id="KW-1185">Reference proteome</keyword>
<organism evidence="1 2">
    <name type="scientific">Marinagarivorans cellulosilyticus</name>
    <dbReference type="NCBI Taxonomy" id="2721545"/>
    <lineage>
        <taxon>Bacteria</taxon>
        <taxon>Pseudomonadati</taxon>
        <taxon>Pseudomonadota</taxon>
        <taxon>Gammaproteobacteria</taxon>
        <taxon>Cellvibrionales</taxon>
        <taxon>Cellvibrionaceae</taxon>
        <taxon>Marinagarivorans</taxon>
    </lineage>
</organism>
<evidence type="ECO:0000313" key="1">
    <source>
        <dbReference type="EMBL" id="BCD96228.1"/>
    </source>
</evidence>
<dbReference type="RefSeq" id="WP_236985734.1">
    <property type="nucleotide sequence ID" value="NZ_AP023086.1"/>
</dbReference>
<dbReference type="InterPro" id="IPR045445">
    <property type="entry name" value="DUF6502"/>
</dbReference>
<evidence type="ECO:0000313" key="2">
    <source>
        <dbReference type="Proteomes" id="UP001320119"/>
    </source>
</evidence>
<dbReference type="EMBL" id="AP023086">
    <property type="protein sequence ID" value="BCD96228.1"/>
    <property type="molecule type" value="Genomic_DNA"/>
</dbReference>
<dbReference type="Proteomes" id="UP001320119">
    <property type="component" value="Chromosome"/>
</dbReference>
<accession>A0AAN2BIS8</accession>